<keyword evidence="2" id="KW-1185">Reference proteome</keyword>
<proteinExistence type="predicted"/>
<reference evidence="1 2" key="1">
    <citation type="journal article" date="2015" name="Genome Announc.">
        <title>Complete Genome Sequence of Citrobacter freundii Myophage Moon.</title>
        <authorList>
            <person name="Edwards G.B."/>
            <person name="Luna A.J."/>
            <person name="Hernandez A.C."/>
            <person name="Kuty Everett G.F."/>
        </authorList>
    </citation>
    <scope>NUCLEOTIDE SEQUENCE [LARGE SCALE GENOMIC DNA]</scope>
</reference>
<name>A0A0A0YP32_9CAUD</name>
<dbReference type="InterPro" id="IPR020087">
    <property type="entry name" value="DUF5487"/>
</dbReference>
<evidence type="ECO:0000313" key="2">
    <source>
        <dbReference type="Proteomes" id="UP000030323"/>
    </source>
</evidence>
<gene>
    <name evidence="1" type="ORF">CPT_Moon58</name>
</gene>
<dbReference type="GeneID" id="24721657"/>
<dbReference type="RefSeq" id="YP_009146491.1">
    <property type="nucleotide sequence ID" value="NC_027331.1"/>
</dbReference>
<evidence type="ECO:0000313" key="1">
    <source>
        <dbReference type="EMBL" id="AIX12029.1"/>
    </source>
</evidence>
<protein>
    <submittedName>
        <fullName evidence="1">Uncharacterized protein</fullName>
    </submittedName>
</protein>
<organism evidence="1 2">
    <name type="scientific">Citrobacter phage Moon</name>
    <dbReference type="NCBI Taxonomy" id="1540095"/>
    <lineage>
        <taxon>Viruses</taxon>
        <taxon>Duplodnaviria</taxon>
        <taxon>Heunggongvirae</taxon>
        <taxon>Uroviricota</taxon>
        <taxon>Caudoviricetes</taxon>
        <taxon>Pantevenvirales</taxon>
        <taxon>Straboviridae</taxon>
        <taxon>Tevenvirinae</taxon>
        <taxon>Moonvirus</taxon>
        <taxon>Moonvirus moon</taxon>
    </lineage>
</organism>
<dbReference type="EMBL" id="KM236240">
    <property type="protein sequence ID" value="AIX12029.1"/>
    <property type="molecule type" value="Genomic_DNA"/>
</dbReference>
<dbReference type="Proteomes" id="UP000030323">
    <property type="component" value="Segment"/>
</dbReference>
<sequence>MKLHEFNLGDGWFGNIEYWPEDGGFKGIMFVTSEYSLGVSWQEHFDVMYVSEDLMLEYCRNYIRENNT</sequence>
<dbReference type="Pfam" id="PF17589">
    <property type="entry name" value="DUF5487"/>
    <property type="match status" value="1"/>
</dbReference>
<accession>A0A0A0YP32</accession>
<dbReference type="KEGG" id="vg:24721657"/>